<keyword evidence="3" id="KW-1185">Reference proteome</keyword>
<dbReference type="Pfam" id="PF01930">
    <property type="entry name" value="Cas_Cas4"/>
    <property type="match status" value="1"/>
</dbReference>
<sequence length="161" mass="19102">MKEISGTMYSYSYLCDRKLWLYSKDIVMEQESEYVSMGKIIDEESYKRDKKHLYLDDLVCIDIVRQNVICEVKKSSSQKQMAIHQLKYYLYLLKKKGIKASGELLIPKENVKEKINFEDDDVKNIERQLNRISEICSQQSPPEIINKKICKKCAYFELCYI</sequence>
<keyword evidence="2" id="KW-0378">Hydrolase</keyword>
<keyword evidence="2" id="KW-0540">Nuclease</keyword>
<dbReference type="InterPro" id="IPR011604">
    <property type="entry name" value="PDDEXK-like_dom_sf"/>
</dbReference>
<feature type="domain" description="DUF83" evidence="1">
    <location>
        <begin position="6"/>
        <end position="161"/>
    </location>
</feature>
<gene>
    <name evidence="2" type="ORF">EDD60_101288</name>
</gene>
<dbReference type="GO" id="GO:0004527">
    <property type="term" value="F:exonuclease activity"/>
    <property type="evidence" value="ECO:0007669"/>
    <property type="project" value="UniProtKB-KW"/>
</dbReference>
<name>A0A4V2W5Z9_9FIRM</name>
<keyword evidence="2" id="KW-0269">Exonuclease</keyword>
<evidence type="ECO:0000259" key="1">
    <source>
        <dbReference type="Pfam" id="PF01930"/>
    </source>
</evidence>
<dbReference type="Gene3D" id="3.90.320.10">
    <property type="match status" value="1"/>
</dbReference>
<dbReference type="PANTHER" id="PTHR37168:SF2">
    <property type="entry name" value="CRISPR-ASSOCIATED EXONUCLEASE CAS4"/>
    <property type="match status" value="1"/>
</dbReference>
<comment type="caution">
    <text evidence="2">The sequence shown here is derived from an EMBL/GenBank/DDBJ whole genome shotgun (WGS) entry which is preliminary data.</text>
</comment>
<dbReference type="AlphaFoldDB" id="A0A4V2W5Z9"/>
<dbReference type="GeneID" id="98914111"/>
<evidence type="ECO:0000313" key="3">
    <source>
        <dbReference type="Proteomes" id="UP000295515"/>
    </source>
</evidence>
<organism evidence="2 3">
    <name type="scientific">Longibaculum muris</name>
    <dbReference type="NCBI Taxonomy" id="1796628"/>
    <lineage>
        <taxon>Bacteria</taxon>
        <taxon>Bacillati</taxon>
        <taxon>Bacillota</taxon>
        <taxon>Erysipelotrichia</taxon>
        <taxon>Erysipelotrichales</taxon>
        <taxon>Coprobacillaceae</taxon>
        <taxon>Longibaculum</taxon>
    </lineage>
</organism>
<dbReference type="PANTHER" id="PTHR37168">
    <property type="entry name" value="CRISPR-ASSOCIATED EXONUCLEASE CAS4"/>
    <property type="match status" value="1"/>
</dbReference>
<dbReference type="RefSeq" id="WP_066451323.1">
    <property type="nucleotide sequence ID" value="NZ_DBGCPY010000069.1"/>
</dbReference>
<evidence type="ECO:0000313" key="2">
    <source>
        <dbReference type="EMBL" id="TCW02982.1"/>
    </source>
</evidence>
<proteinExistence type="predicted"/>
<dbReference type="InterPro" id="IPR022765">
    <property type="entry name" value="Dna2/Cas4_DUF83"/>
</dbReference>
<reference evidence="2 3" key="1">
    <citation type="submission" date="2019-03" db="EMBL/GenBank/DDBJ databases">
        <title>Genomic Encyclopedia of Type Strains, Phase IV (KMG-IV): sequencing the most valuable type-strain genomes for metagenomic binning, comparative biology and taxonomic classification.</title>
        <authorList>
            <person name="Goeker M."/>
        </authorList>
    </citation>
    <scope>NUCLEOTIDE SEQUENCE [LARGE SCALE GENOMIC DNA]</scope>
    <source>
        <strain evidence="2 3">DSM 29487</strain>
    </source>
</reference>
<accession>A0A4V2W5Z9</accession>
<dbReference type="Proteomes" id="UP000295515">
    <property type="component" value="Unassembled WGS sequence"/>
</dbReference>
<dbReference type="EMBL" id="SMCQ01000001">
    <property type="protein sequence ID" value="TCW02982.1"/>
    <property type="molecule type" value="Genomic_DNA"/>
</dbReference>
<protein>
    <submittedName>
        <fullName evidence="2">CRISPR-associated Cas4 family exonuclease</fullName>
    </submittedName>
</protein>